<sequence>GENKVSLDVTFKRTVALCSAGYLWEAPLSDLQCNKMSTKYKKVTGLPADTPGTKQDDSNPTQ</sequence>
<dbReference type="WBParaSite" id="nRc.2.0.1.t30138-RA">
    <property type="protein sequence ID" value="nRc.2.0.1.t30138-RA"/>
    <property type="gene ID" value="nRc.2.0.1.g30138"/>
</dbReference>
<reference evidence="2" key="1">
    <citation type="submission" date="2022-11" db="UniProtKB">
        <authorList>
            <consortium name="WormBaseParasite"/>
        </authorList>
    </citation>
    <scope>IDENTIFICATION</scope>
</reference>
<dbReference type="Proteomes" id="UP000887565">
    <property type="component" value="Unplaced"/>
</dbReference>
<accession>A0A915JVN0</accession>
<protein>
    <submittedName>
        <fullName evidence="2">Uncharacterized protein</fullName>
    </submittedName>
</protein>
<dbReference type="AlphaFoldDB" id="A0A915JVN0"/>
<organism evidence="1 2">
    <name type="scientific">Romanomermis culicivorax</name>
    <name type="common">Nematode worm</name>
    <dbReference type="NCBI Taxonomy" id="13658"/>
    <lineage>
        <taxon>Eukaryota</taxon>
        <taxon>Metazoa</taxon>
        <taxon>Ecdysozoa</taxon>
        <taxon>Nematoda</taxon>
        <taxon>Enoplea</taxon>
        <taxon>Dorylaimia</taxon>
        <taxon>Mermithida</taxon>
        <taxon>Mermithoidea</taxon>
        <taxon>Mermithidae</taxon>
        <taxon>Romanomermis</taxon>
    </lineage>
</organism>
<evidence type="ECO:0000313" key="1">
    <source>
        <dbReference type="Proteomes" id="UP000887565"/>
    </source>
</evidence>
<evidence type="ECO:0000313" key="2">
    <source>
        <dbReference type="WBParaSite" id="nRc.2.0.1.t30138-RA"/>
    </source>
</evidence>
<name>A0A915JVN0_ROMCU</name>
<proteinExistence type="predicted"/>
<keyword evidence="1" id="KW-1185">Reference proteome</keyword>